<dbReference type="RefSeq" id="XP_033781556.1">
    <property type="nucleotide sequence ID" value="XM_033925665.1"/>
</dbReference>
<evidence type="ECO:0000256" key="1">
    <source>
        <dbReference type="ARBA" id="ARBA00022801"/>
    </source>
</evidence>
<dbReference type="PANTHER" id="PTHR43329">
    <property type="entry name" value="EPOXIDE HYDROLASE"/>
    <property type="match status" value="1"/>
</dbReference>
<dbReference type="RefSeq" id="XP_033781555.1">
    <property type="nucleotide sequence ID" value="XM_033925664.1"/>
</dbReference>
<organism evidence="5 7">
    <name type="scientific">Geotrypetes seraphini</name>
    <name type="common">Gaboon caecilian</name>
    <name type="synonym">Caecilia seraphini</name>
    <dbReference type="NCBI Taxonomy" id="260995"/>
    <lineage>
        <taxon>Eukaryota</taxon>
        <taxon>Metazoa</taxon>
        <taxon>Chordata</taxon>
        <taxon>Craniata</taxon>
        <taxon>Vertebrata</taxon>
        <taxon>Euteleostomi</taxon>
        <taxon>Amphibia</taxon>
        <taxon>Gymnophiona</taxon>
        <taxon>Geotrypetes</taxon>
    </lineage>
</organism>
<dbReference type="InterPro" id="IPR000639">
    <property type="entry name" value="Epox_hydrolase-like"/>
</dbReference>
<evidence type="ECO:0000313" key="5">
    <source>
        <dbReference type="Proteomes" id="UP000515159"/>
    </source>
</evidence>
<keyword evidence="3" id="KW-0472">Membrane</keyword>
<dbReference type="KEGG" id="gsh:117350922"/>
<dbReference type="AlphaFoldDB" id="A0A6P8Q2V3"/>
<dbReference type="Gene3D" id="3.40.50.1820">
    <property type="entry name" value="alpha/beta hydrolase"/>
    <property type="match status" value="1"/>
</dbReference>
<feature type="transmembrane region" description="Helical" evidence="3">
    <location>
        <begin position="21"/>
        <end position="41"/>
    </location>
</feature>
<dbReference type="InterPro" id="IPR000073">
    <property type="entry name" value="AB_hydrolase_1"/>
</dbReference>
<accession>A0A6P8Q2V3</accession>
<keyword evidence="5" id="KW-1185">Reference proteome</keyword>
<dbReference type="Proteomes" id="UP000515159">
    <property type="component" value="Chromosome 16"/>
</dbReference>
<evidence type="ECO:0000256" key="2">
    <source>
        <dbReference type="ARBA" id="ARBA00038334"/>
    </source>
</evidence>
<name>A0A6P8Q2V3_GEOSA</name>
<comment type="similarity">
    <text evidence="2">Belongs to the AB hydrolase superfamily. Epoxide hydrolase family.</text>
</comment>
<dbReference type="OrthoDB" id="408373at2759"/>
<evidence type="ECO:0000313" key="6">
    <source>
        <dbReference type="RefSeq" id="XP_033781555.1"/>
    </source>
</evidence>
<evidence type="ECO:0000259" key="4">
    <source>
        <dbReference type="Pfam" id="PF00561"/>
    </source>
</evidence>
<keyword evidence="1 6" id="KW-0378">Hydrolase</keyword>
<protein>
    <submittedName>
        <fullName evidence="6 7">Epoxide hydrolase 3</fullName>
    </submittedName>
</protein>
<feature type="domain" description="AB hydrolase-1" evidence="4">
    <location>
        <begin position="98"/>
        <end position="344"/>
    </location>
</feature>
<evidence type="ECO:0000313" key="7">
    <source>
        <dbReference type="RefSeq" id="XP_033781556.1"/>
    </source>
</evidence>
<proteinExistence type="inferred from homology"/>
<dbReference type="PRINTS" id="PR00111">
    <property type="entry name" value="ABHYDROLASE"/>
</dbReference>
<dbReference type="PRINTS" id="PR00412">
    <property type="entry name" value="EPOXHYDRLASE"/>
</dbReference>
<dbReference type="CTD" id="79852"/>
<dbReference type="Pfam" id="PF00561">
    <property type="entry name" value="Abhydrolase_1"/>
    <property type="match status" value="1"/>
</dbReference>
<dbReference type="GeneID" id="117350922"/>
<gene>
    <name evidence="6 7" type="primary">EPHX3</name>
</gene>
<keyword evidence="3" id="KW-0812">Transmembrane</keyword>
<dbReference type="SUPFAM" id="SSF53474">
    <property type="entry name" value="alpha/beta-Hydrolases"/>
    <property type="match status" value="1"/>
</dbReference>
<keyword evidence="3" id="KW-1133">Transmembrane helix</keyword>
<evidence type="ECO:0000256" key="3">
    <source>
        <dbReference type="SAM" id="Phobius"/>
    </source>
</evidence>
<reference evidence="6 7" key="1">
    <citation type="submission" date="2025-04" db="UniProtKB">
        <authorList>
            <consortium name="RefSeq"/>
        </authorList>
    </citation>
    <scope>IDENTIFICATION</scope>
</reference>
<dbReference type="InterPro" id="IPR029058">
    <property type="entry name" value="AB_hydrolase_fold"/>
</dbReference>
<sequence>MARFISSFLLTITRMLLRLSSFCYWSLVYISSFLAVCFYIPRFLHIVVQGPLKAFRWRVRERAPACLTDTSFGEHYYIRIKNSEMRFHYVSAGENGCPLMLMLHGFPEIWFSWRHQLAAFQDQYYVVAPDLRGYGNSDSPSEWKHYQLEILLADIKDLIEALGYRRCILVGHDWGGTLAWSFSVQNPGMVERLIVMNAPHLAGLQDYILRNPSQLLRSSYVFLFQFPRLPEFLLSLADFKMVRDALTSDKAGIQNPEYRLTDEELEAFLFSFSQPKAISGPLNYYRNLFSFLPVNCQDVVVPTLLIWGSKDAFLELGMTQLMKQYVQSRFRLEIIPDASHWVQQDQPEVVNQLMRTFLREE</sequence>
<dbReference type="GO" id="GO:0004301">
    <property type="term" value="F:epoxide hydrolase activity"/>
    <property type="evidence" value="ECO:0007669"/>
    <property type="project" value="UniProtKB-ARBA"/>
</dbReference>